<protein>
    <submittedName>
        <fullName evidence="1">Uncharacterized protein</fullName>
    </submittedName>
</protein>
<dbReference type="Proteomes" id="UP000029844">
    <property type="component" value="Unassembled WGS sequence"/>
</dbReference>
<dbReference type="PANTHER" id="PTHR11070:SF2">
    <property type="entry name" value="ATP-DEPENDENT DNA HELICASE SRS2"/>
    <property type="match status" value="1"/>
</dbReference>
<evidence type="ECO:0000313" key="1">
    <source>
        <dbReference type="EMBL" id="KGL40491.1"/>
    </source>
</evidence>
<proteinExistence type="predicted"/>
<dbReference type="GO" id="GO:0005524">
    <property type="term" value="F:ATP binding"/>
    <property type="evidence" value="ECO:0007669"/>
    <property type="project" value="InterPro"/>
</dbReference>
<dbReference type="PANTHER" id="PTHR11070">
    <property type="entry name" value="UVRD / RECB / PCRA DNA HELICASE FAMILY MEMBER"/>
    <property type="match status" value="1"/>
</dbReference>
<dbReference type="InterPro" id="IPR000212">
    <property type="entry name" value="DNA_helicase_UvrD/REP"/>
</dbReference>
<comment type="caution">
    <text evidence="1">The sequence shown here is derived from an EMBL/GenBank/DDBJ whole genome shotgun (WGS) entry which is preliminary data.</text>
</comment>
<dbReference type="SUPFAM" id="SSF52540">
    <property type="entry name" value="P-loop containing nucleoside triphosphate hydrolases"/>
    <property type="match status" value="1"/>
</dbReference>
<accession>A0A099W6X0</accession>
<gene>
    <name evidence="1" type="ORF">EP57_11415</name>
</gene>
<dbReference type="GO" id="GO:0043138">
    <property type="term" value="F:3'-5' DNA helicase activity"/>
    <property type="evidence" value="ECO:0007669"/>
    <property type="project" value="TreeGrafter"/>
</dbReference>
<evidence type="ECO:0000313" key="2">
    <source>
        <dbReference type="Proteomes" id="UP000029844"/>
    </source>
</evidence>
<dbReference type="GO" id="GO:0000725">
    <property type="term" value="P:recombinational repair"/>
    <property type="evidence" value="ECO:0007669"/>
    <property type="project" value="TreeGrafter"/>
</dbReference>
<dbReference type="InterPro" id="IPR027417">
    <property type="entry name" value="P-loop_NTPase"/>
</dbReference>
<dbReference type="STRING" id="1552123.EP57_11415"/>
<sequence length="449" mass="51872">MSQLKIDAAGAGAGKTTKLAEKIIERYRQGKEENIYCVSFTNASVSIIVEKLKEYYYEIPENIKVSTIHSFLNSELIAPYHFLLYKKQFHSISNVELSHVPRYKKSQISRLERRGCLHVDTFTKKAKYIVCEKSGDKKQQKIDREKICSLISSYMGVIYVDEAQDIDTEFKQVLIKLDELGIDIELIGDPKQDLKGRGGLVNLITEYQADVRYIQECYRCPVEHLNFSNKYVLEREQQFSPENKTGILQCIFESDLIDIGIFINEKNYDLKYIYQKNEQFDTHFKLSKDPLFNELRIIISDYEDGSIDDISTIRQASKLAYELISLVTEYNYTQKAAISKKIPFGSIQKDEYARLLEALESETNEVDGNKITVRSIEAIKGLEEEKCLFIVTPEIAPYLLKLKTDMNKMMASLYVALTRSQKELDILVTRKVEEQFGREVFETILNATI</sequence>
<dbReference type="Gene3D" id="3.40.50.300">
    <property type="entry name" value="P-loop containing nucleotide triphosphate hydrolases"/>
    <property type="match status" value="2"/>
</dbReference>
<dbReference type="GO" id="GO:0003677">
    <property type="term" value="F:DNA binding"/>
    <property type="evidence" value="ECO:0007669"/>
    <property type="project" value="InterPro"/>
</dbReference>
<reference evidence="1 2" key="1">
    <citation type="submission" date="2014-05" db="EMBL/GenBank/DDBJ databases">
        <title>Novel Listeriaceae from food processing environments.</title>
        <authorList>
            <person name="den Bakker H.C."/>
        </authorList>
    </citation>
    <scope>NUCLEOTIDE SEQUENCE [LARGE SCALE GENOMIC DNA]</scope>
    <source>
        <strain evidence="1 2">FSL A5-0281</strain>
    </source>
</reference>
<keyword evidence="2" id="KW-1185">Reference proteome</keyword>
<dbReference type="AlphaFoldDB" id="A0A099W6X0"/>
<dbReference type="Pfam" id="PF13245">
    <property type="entry name" value="AAA_19"/>
    <property type="match status" value="1"/>
</dbReference>
<organism evidence="1 2">
    <name type="scientific">Listeria booriae</name>
    <dbReference type="NCBI Taxonomy" id="1552123"/>
    <lineage>
        <taxon>Bacteria</taxon>
        <taxon>Bacillati</taxon>
        <taxon>Bacillota</taxon>
        <taxon>Bacilli</taxon>
        <taxon>Bacillales</taxon>
        <taxon>Listeriaceae</taxon>
        <taxon>Listeria</taxon>
    </lineage>
</organism>
<dbReference type="eggNOG" id="ENOG5033RBC">
    <property type="taxonomic scope" value="Bacteria"/>
</dbReference>
<name>A0A099W6X0_9LIST</name>
<dbReference type="EMBL" id="JNFA01000024">
    <property type="protein sequence ID" value="KGL40491.1"/>
    <property type="molecule type" value="Genomic_DNA"/>
</dbReference>